<accession>A0A848G0V7</accession>
<proteinExistence type="predicted"/>
<protein>
    <submittedName>
        <fullName evidence="2">Serine/threonine-protein phosphatase</fullName>
    </submittedName>
</protein>
<sequence length="262" mass="28191">MDQPIALETAYLSKPGGRGYNEDACGFWSNDSAACWVVSDGAGGHGSGDIASRLVVSSILEAFAANPSVSSDRAIELLRHANDAVIHAKQSGVTKDDMHATVALLMVDRASDSAIWGHAGDTRIYLFRDGDIAYRTRDHSLVQSFIDAGYGNVGDIRTHPQRSLLTSAIGSAETVELSVASSLVGLKPGDAFLICTDGWWEYVDEAYMLSQLDAAVEAEDWLVGMARQVERVAKAENDNFSAVGVFYGDRQTTTVIRPYPVV</sequence>
<keyword evidence="3" id="KW-1185">Reference proteome</keyword>
<dbReference type="SMART" id="SM00332">
    <property type="entry name" value="PP2Cc"/>
    <property type="match status" value="1"/>
</dbReference>
<comment type="caution">
    <text evidence="2">The sequence shown here is derived from an EMBL/GenBank/DDBJ whole genome shotgun (WGS) entry which is preliminary data.</text>
</comment>
<organism evidence="2 3">
    <name type="scientific">Zoogloea dura</name>
    <dbReference type="NCBI Taxonomy" id="2728840"/>
    <lineage>
        <taxon>Bacteria</taxon>
        <taxon>Pseudomonadati</taxon>
        <taxon>Pseudomonadota</taxon>
        <taxon>Betaproteobacteria</taxon>
        <taxon>Rhodocyclales</taxon>
        <taxon>Zoogloeaceae</taxon>
        <taxon>Zoogloea</taxon>
    </lineage>
</organism>
<gene>
    <name evidence="2" type="ORF">HHL15_03280</name>
</gene>
<evidence type="ECO:0000313" key="2">
    <source>
        <dbReference type="EMBL" id="NML24749.1"/>
    </source>
</evidence>
<dbReference type="Gene3D" id="3.60.40.10">
    <property type="entry name" value="PPM-type phosphatase domain"/>
    <property type="match status" value="1"/>
</dbReference>
<dbReference type="RefSeq" id="WP_169144398.1">
    <property type="nucleotide sequence ID" value="NZ_JABBGA010000002.1"/>
</dbReference>
<dbReference type="AlphaFoldDB" id="A0A848G0V7"/>
<dbReference type="InterPro" id="IPR036457">
    <property type="entry name" value="PPM-type-like_dom_sf"/>
</dbReference>
<reference evidence="2 3" key="1">
    <citation type="submission" date="2020-04" db="EMBL/GenBank/DDBJ databases">
        <title>Zoogloea sp. G-4-1-14 isolated from soil.</title>
        <authorList>
            <person name="Dahal R.H."/>
        </authorList>
    </citation>
    <scope>NUCLEOTIDE SEQUENCE [LARGE SCALE GENOMIC DNA]</scope>
    <source>
        <strain evidence="2 3">G-4-1-14</strain>
    </source>
</reference>
<evidence type="ECO:0000313" key="3">
    <source>
        <dbReference type="Proteomes" id="UP000580043"/>
    </source>
</evidence>
<dbReference type="SUPFAM" id="SSF81606">
    <property type="entry name" value="PP2C-like"/>
    <property type="match status" value="1"/>
</dbReference>
<feature type="domain" description="PPM-type phosphatase" evidence="1">
    <location>
        <begin position="8"/>
        <end position="247"/>
    </location>
</feature>
<dbReference type="PROSITE" id="PS51746">
    <property type="entry name" value="PPM_2"/>
    <property type="match status" value="1"/>
</dbReference>
<dbReference type="InterPro" id="IPR001932">
    <property type="entry name" value="PPM-type_phosphatase-like_dom"/>
</dbReference>
<dbReference type="EMBL" id="JABBGA010000002">
    <property type="protein sequence ID" value="NML24749.1"/>
    <property type="molecule type" value="Genomic_DNA"/>
</dbReference>
<dbReference type="CDD" id="cd00143">
    <property type="entry name" value="PP2Cc"/>
    <property type="match status" value="1"/>
</dbReference>
<dbReference type="SMART" id="SM00331">
    <property type="entry name" value="PP2C_SIG"/>
    <property type="match status" value="1"/>
</dbReference>
<dbReference type="Proteomes" id="UP000580043">
    <property type="component" value="Unassembled WGS sequence"/>
</dbReference>
<name>A0A848G0V7_9RHOO</name>
<evidence type="ECO:0000259" key="1">
    <source>
        <dbReference type="PROSITE" id="PS51746"/>
    </source>
</evidence>
<dbReference type="Pfam" id="PF13672">
    <property type="entry name" value="PP2C_2"/>
    <property type="match status" value="1"/>
</dbReference>